<gene>
    <name evidence="2" type="ORF">DVZ84_01700</name>
</gene>
<accession>A0A369VFM6</accession>
<evidence type="ECO:0000256" key="1">
    <source>
        <dbReference type="SAM" id="MobiDB-lite"/>
    </source>
</evidence>
<dbReference type="RefSeq" id="WP_114526704.1">
    <property type="nucleotide sequence ID" value="NZ_JBIBWI010000004.1"/>
</dbReference>
<evidence type="ECO:0000313" key="3">
    <source>
        <dbReference type="Proteomes" id="UP000253742"/>
    </source>
</evidence>
<dbReference type="PANTHER" id="PTHR38460">
    <property type="entry name" value="TAUTOMERASE YOLI-RELATED"/>
    <property type="match status" value="1"/>
</dbReference>
<dbReference type="Gene3D" id="3.30.429.10">
    <property type="entry name" value="Macrophage Migration Inhibitory Factor"/>
    <property type="match status" value="1"/>
</dbReference>
<comment type="caution">
    <text evidence="2">The sequence shown here is derived from an EMBL/GenBank/DDBJ whole genome shotgun (WGS) entry which is preliminary data.</text>
</comment>
<dbReference type="InterPro" id="IPR037479">
    <property type="entry name" value="Tauto_MSAD"/>
</dbReference>
<dbReference type="Pfam" id="PF14552">
    <property type="entry name" value="Tautomerase_2"/>
    <property type="match status" value="1"/>
</dbReference>
<reference evidence="2 3" key="1">
    <citation type="submission" date="2018-07" db="EMBL/GenBank/DDBJ databases">
        <title>Genome guided investigation of antibiotics producing actinomycetales strain isolated from a Macau mangrove ecosystem.</title>
        <authorList>
            <person name="Hu D."/>
        </authorList>
    </citation>
    <scope>NUCLEOTIDE SEQUENCE [LARGE SCALE GENOMIC DNA]</scope>
    <source>
        <strain evidence="2 3">2297</strain>
    </source>
</reference>
<evidence type="ECO:0000313" key="2">
    <source>
        <dbReference type="EMBL" id="RDD90965.1"/>
    </source>
</evidence>
<dbReference type="PANTHER" id="PTHR38460:SF1">
    <property type="entry name" value="TAUTOMERASE YOLI-RELATED"/>
    <property type="match status" value="1"/>
</dbReference>
<protein>
    <submittedName>
        <fullName evidence="2">Tautomerase family protein</fullName>
    </submittedName>
</protein>
<name>A0A369VFM6_9ACTN</name>
<organism evidence="2 3">
    <name type="scientific">Streptomyces parvulus</name>
    <dbReference type="NCBI Taxonomy" id="146923"/>
    <lineage>
        <taxon>Bacteria</taxon>
        <taxon>Bacillati</taxon>
        <taxon>Actinomycetota</taxon>
        <taxon>Actinomycetes</taxon>
        <taxon>Kitasatosporales</taxon>
        <taxon>Streptomycetaceae</taxon>
        <taxon>Streptomyces</taxon>
    </lineage>
</organism>
<dbReference type="SUPFAM" id="SSF55331">
    <property type="entry name" value="Tautomerase/MIF"/>
    <property type="match status" value="1"/>
</dbReference>
<dbReference type="EMBL" id="QQBH01000001">
    <property type="protein sequence ID" value="RDD90965.1"/>
    <property type="molecule type" value="Genomic_DNA"/>
</dbReference>
<feature type="region of interest" description="Disordered" evidence="1">
    <location>
        <begin position="1"/>
        <end position="34"/>
    </location>
</feature>
<dbReference type="InterPro" id="IPR014347">
    <property type="entry name" value="Tautomerase/MIF_sf"/>
</dbReference>
<dbReference type="Proteomes" id="UP000253742">
    <property type="component" value="Unassembled WGS sequence"/>
</dbReference>
<sequence length="152" mass="16366">MGRGRRTASGTGRTPRGVRAAPWPAPSPAHGTHAGRLDALGRAVHDALVETLDSPHEDRFQVLTAHDGARGTLRYDDYLGVHRDEGVVFVAITLRAGRTTGRKQALYRRIAELAEVYAGTEPRNVFVTLTENSPADWSLGHGLAQYVGSGPC</sequence>
<dbReference type="AlphaFoldDB" id="A0A369VFM6"/>
<dbReference type="STRING" id="146923.Spa2297_03460"/>
<dbReference type="OrthoDB" id="9804765at2"/>
<feature type="compositionally biased region" description="Low complexity" evidence="1">
    <location>
        <begin position="7"/>
        <end position="17"/>
    </location>
</feature>
<proteinExistence type="predicted"/>